<dbReference type="NCBIfam" id="TIGR00765">
    <property type="entry name" value="yihY_not_rbn"/>
    <property type="match status" value="1"/>
</dbReference>
<organism evidence="7 8">
    <name type="scientific">Fimbriiglobus ruber</name>
    <dbReference type="NCBI Taxonomy" id="1908690"/>
    <lineage>
        <taxon>Bacteria</taxon>
        <taxon>Pseudomonadati</taxon>
        <taxon>Planctomycetota</taxon>
        <taxon>Planctomycetia</taxon>
        <taxon>Gemmatales</taxon>
        <taxon>Gemmataceae</taxon>
        <taxon>Fimbriiglobus</taxon>
    </lineage>
</organism>
<feature type="transmembrane region" description="Helical" evidence="6">
    <location>
        <begin position="139"/>
        <end position="166"/>
    </location>
</feature>
<feature type="transmembrane region" description="Helical" evidence="6">
    <location>
        <begin position="212"/>
        <end position="231"/>
    </location>
</feature>
<proteinExistence type="predicted"/>
<comment type="caution">
    <text evidence="7">The sequence shown here is derived from an EMBL/GenBank/DDBJ whole genome shotgun (WGS) entry which is preliminary data.</text>
</comment>
<evidence type="ECO:0000256" key="3">
    <source>
        <dbReference type="ARBA" id="ARBA00022692"/>
    </source>
</evidence>
<sequence length="306" mass="32444">MLSKLRVPYDLIRATVLKFIRDKASRLGAALAFYTALSLSPLIVVVVAIAGFVFGEEAARGGLYSEIQDLVGDEAAQTIQSVLAQHTHTSGVLATVIGIITLVVGASGVFAQLQDALNSIWGVDPHESSGIWSMVKDRLLSLSLVGGMAFLLLVSLVFSAILVAVGRKFDAWFPGGAAWLRFANLALGYFLTTAMFAMIFKILPSVRVRWSDVGIGSAITALLFTVGKYLIGLYLGRTAIGTAYGAAGSFVVLLVWIYYSTQILLFGATFTQIYSKRRGSGATDPSPVSPESAAKSPAANIALVKA</sequence>
<dbReference type="EMBL" id="NIDE01000004">
    <property type="protein sequence ID" value="OWK43523.1"/>
    <property type="molecule type" value="Genomic_DNA"/>
</dbReference>
<reference evidence="8" key="1">
    <citation type="submission" date="2017-06" db="EMBL/GenBank/DDBJ databases">
        <title>Genome analysis of Fimbriiglobus ruber SP5, the first member of the order Planctomycetales with confirmed chitinolytic capability.</title>
        <authorList>
            <person name="Ravin N.V."/>
            <person name="Rakitin A.L."/>
            <person name="Ivanova A.A."/>
            <person name="Beletsky A.V."/>
            <person name="Kulichevskaya I.S."/>
            <person name="Mardanov A.V."/>
            <person name="Dedysh S.N."/>
        </authorList>
    </citation>
    <scope>NUCLEOTIDE SEQUENCE [LARGE SCALE GENOMIC DNA]</scope>
    <source>
        <strain evidence="8">SP5</strain>
    </source>
</reference>
<keyword evidence="8" id="KW-1185">Reference proteome</keyword>
<comment type="subcellular location">
    <subcellularLocation>
        <location evidence="1">Cell membrane</location>
        <topology evidence="1">Multi-pass membrane protein</topology>
    </subcellularLocation>
</comment>
<dbReference type="InterPro" id="IPR017039">
    <property type="entry name" value="Virul_fac_BrkB"/>
</dbReference>
<feature type="transmembrane region" description="Helical" evidence="6">
    <location>
        <begin position="178"/>
        <end position="200"/>
    </location>
</feature>
<evidence type="ECO:0000313" key="7">
    <source>
        <dbReference type="EMBL" id="OWK43523.1"/>
    </source>
</evidence>
<accession>A0A225DQZ7</accession>
<evidence type="ECO:0000256" key="2">
    <source>
        <dbReference type="ARBA" id="ARBA00022475"/>
    </source>
</evidence>
<keyword evidence="5 6" id="KW-0472">Membrane</keyword>
<gene>
    <name evidence="7" type="ORF">FRUB_03122</name>
</gene>
<dbReference type="RefSeq" id="WP_088254353.1">
    <property type="nucleotide sequence ID" value="NZ_NIDE01000004.1"/>
</dbReference>
<protein>
    <submittedName>
        <fullName evidence="7">Ribonuclease BN</fullName>
    </submittedName>
</protein>
<feature type="transmembrane region" description="Helical" evidence="6">
    <location>
        <begin position="243"/>
        <end position="268"/>
    </location>
</feature>
<dbReference type="PANTHER" id="PTHR30213:SF1">
    <property type="entry name" value="INNER MEMBRANE PROTEIN YHJD"/>
    <property type="match status" value="1"/>
</dbReference>
<evidence type="ECO:0000256" key="5">
    <source>
        <dbReference type="ARBA" id="ARBA00023136"/>
    </source>
</evidence>
<dbReference type="Pfam" id="PF03631">
    <property type="entry name" value="Virul_fac_BrkB"/>
    <property type="match status" value="1"/>
</dbReference>
<evidence type="ECO:0000256" key="4">
    <source>
        <dbReference type="ARBA" id="ARBA00022989"/>
    </source>
</evidence>
<keyword evidence="2" id="KW-1003">Cell membrane</keyword>
<dbReference type="PIRSF" id="PIRSF035875">
    <property type="entry name" value="RNase_BN"/>
    <property type="match status" value="1"/>
</dbReference>
<evidence type="ECO:0000256" key="6">
    <source>
        <dbReference type="SAM" id="Phobius"/>
    </source>
</evidence>
<name>A0A225DQZ7_9BACT</name>
<dbReference type="AlphaFoldDB" id="A0A225DQZ7"/>
<dbReference type="PANTHER" id="PTHR30213">
    <property type="entry name" value="INNER MEMBRANE PROTEIN YHJD"/>
    <property type="match status" value="1"/>
</dbReference>
<dbReference type="Proteomes" id="UP000214646">
    <property type="component" value="Unassembled WGS sequence"/>
</dbReference>
<evidence type="ECO:0000256" key="1">
    <source>
        <dbReference type="ARBA" id="ARBA00004651"/>
    </source>
</evidence>
<keyword evidence="3 6" id="KW-0812">Transmembrane</keyword>
<feature type="transmembrane region" description="Helical" evidence="6">
    <location>
        <begin position="91"/>
        <end position="111"/>
    </location>
</feature>
<dbReference type="OrthoDB" id="9797028at2"/>
<feature type="transmembrane region" description="Helical" evidence="6">
    <location>
        <begin position="27"/>
        <end position="54"/>
    </location>
</feature>
<dbReference type="GO" id="GO:0005886">
    <property type="term" value="C:plasma membrane"/>
    <property type="evidence" value="ECO:0007669"/>
    <property type="project" value="UniProtKB-SubCell"/>
</dbReference>
<evidence type="ECO:0000313" key="8">
    <source>
        <dbReference type="Proteomes" id="UP000214646"/>
    </source>
</evidence>
<keyword evidence="4 6" id="KW-1133">Transmembrane helix</keyword>